<dbReference type="PANTHER" id="PTHR23028:SF53">
    <property type="entry name" value="ACYL_TRANSF_3 DOMAIN-CONTAINING PROTEIN"/>
    <property type="match status" value="1"/>
</dbReference>
<proteinExistence type="predicted"/>
<keyword evidence="4" id="KW-0808">Transferase</keyword>
<feature type="transmembrane region" description="Helical" evidence="1">
    <location>
        <begin position="230"/>
        <end position="249"/>
    </location>
</feature>
<feature type="transmembrane region" description="Helical" evidence="1">
    <location>
        <begin position="171"/>
        <end position="187"/>
    </location>
</feature>
<accession>A0A4R1BWF4</accession>
<dbReference type="GO" id="GO:0016020">
    <property type="term" value="C:membrane"/>
    <property type="evidence" value="ECO:0007669"/>
    <property type="project" value="TreeGrafter"/>
</dbReference>
<dbReference type="Pfam" id="PF19040">
    <property type="entry name" value="SGNH"/>
    <property type="match status" value="1"/>
</dbReference>
<feature type="domain" description="Acyltransferase 3" evidence="2">
    <location>
        <begin position="12"/>
        <end position="334"/>
    </location>
</feature>
<organism evidence="4 5">
    <name type="scientific">Nocardioides jejuensis</name>
    <dbReference type="NCBI Taxonomy" id="2502782"/>
    <lineage>
        <taxon>Bacteria</taxon>
        <taxon>Bacillati</taxon>
        <taxon>Actinomycetota</taxon>
        <taxon>Actinomycetes</taxon>
        <taxon>Propionibacteriales</taxon>
        <taxon>Nocardioidaceae</taxon>
        <taxon>Nocardioides</taxon>
    </lineage>
</organism>
<feature type="transmembrane region" description="Helical" evidence="1">
    <location>
        <begin position="255"/>
        <end position="279"/>
    </location>
</feature>
<dbReference type="GO" id="GO:0016747">
    <property type="term" value="F:acyltransferase activity, transferring groups other than amino-acyl groups"/>
    <property type="evidence" value="ECO:0007669"/>
    <property type="project" value="InterPro"/>
</dbReference>
<dbReference type="GO" id="GO:0009103">
    <property type="term" value="P:lipopolysaccharide biosynthetic process"/>
    <property type="evidence" value="ECO:0007669"/>
    <property type="project" value="TreeGrafter"/>
</dbReference>
<feature type="transmembrane region" description="Helical" evidence="1">
    <location>
        <begin position="36"/>
        <end position="57"/>
    </location>
</feature>
<keyword evidence="1" id="KW-0472">Membrane</keyword>
<name>A0A4R1BWF4_9ACTN</name>
<dbReference type="EMBL" id="SJZJ01000026">
    <property type="protein sequence ID" value="TCJ22098.1"/>
    <property type="molecule type" value="Genomic_DNA"/>
</dbReference>
<feature type="transmembrane region" description="Helical" evidence="1">
    <location>
        <begin position="12"/>
        <end position="30"/>
    </location>
</feature>
<dbReference type="Pfam" id="PF01757">
    <property type="entry name" value="Acyl_transf_3"/>
    <property type="match status" value="1"/>
</dbReference>
<sequence>MSGRTTRGFRPEIQALRALAVGSVLLYHLWPGTVRGGFVGVDVFFVISGYLITGHLLRDAAASGTVRLSHFWVRRARRLLPASLLVLAAVAVATLLVVPLSQRAAFLHEVLASTFYVENWSLAAASVDYLAADNAATPVQHYWSLGVEEQFYVVVPLLVLLLARICRARRAVVLTVLGVLAAVSLAWCVRQTGDLPGVAYFSTLTRAWELLAGGLLAAAAVVAPRWIRQVLGWAGLAAVLAAVVTYTGSTVFPGVAALLPVLGAVALIAAADAGPLAFVARLRPVTWVGDVSYAIYLWHWPLVVLVPAATGEALGRLDRLGILVTTLVLAWISTRFVEEPLRQLPRTLEGRRPVLAVVGVTVVATALVGSLAAAGAAQSRNAVDRLRDQAARIVASGDYRCLGAEVVGHPECPDRGDLLVPAPAAASEDDGIDYACWLGTDGTQVKVCSYGPTTGARKQVLAIGDSHSSSLTPAYQELAEKRHWHVDVIGRAACSWSTGQQAHPARVLRETCATWKQNVADYLAGHAAYDLIVTTSRQAGRPARRVGDETYREATVRTLREAWESQIARGTEVVAIRDMPQARDDVLTCVERAGGGAGDACRTPPSRAFEGYDALSAAVAATPGSALVDLRDLLCDPRGCTPVLGNVVVYHDDQHVTATFARTLATTLGERIDAALARLGRDSRHG</sequence>
<feature type="transmembrane region" description="Helical" evidence="1">
    <location>
        <begin position="316"/>
        <end position="333"/>
    </location>
</feature>
<feature type="transmembrane region" description="Helical" evidence="1">
    <location>
        <begin position="78"/>
        <end position="98"/>
    </location>
</feature>
<dbReference type="PANTHER" id="PTHR23028">
    <property type="entry name" value="ACETYLTRANSFERASE"/>
    <property type="match status" value="1"/>
</dbReference>
<protein>
    <submittedName>
        <fullName evidence="4">Acyltransferase</fullName>
    </submittedName>
</protein>
<evidence type="ECO:0000259" key="2">
    <source>
        <dbReference type="Pfam" id="PF01757"/>
    </source>
</evidence>
<dbReference type="RefSeq" id="WP_131585131.1">
    <property type="nucleotide sequence ID" value="NZ_SJZJ01000026.1"/>
</dbReference>
<feature type="transmembrane region" description="Helical" evidence="1">
    <location>
        <begin position="150"/>
        <end position="166"/>
    </location>
</feature>
<keyword evidence="1" id="KW-0812">Transmembrane</keyword>
<keyword evidence="1" id="KW-1133">Transmembrane helix</keyword>
<dbReference type="AlphaFoldDB" id="A0A4R1BWF4"/>
<feature type="transmembrane region" description="Helical" evidence="1">
    <location>
        <begin position="354"/>
        <end position="377"/>
    </location>
</feature>
<feature type="domain" description="SGNH" evidence="3">
    <location>
        <begin position="444"/>
        <end position="665"/>
    </location>
</feature>
<dbReference type="InterPro" id="IPR050879">
    <property type="entry name" value="Acyltransferase_3"/>
</dbReference>
<keyword evidence="4" id="KW-0012">Acyltransferase</keyword>
<evidence type="ECO:0000259" key="3">
    <source>
        <dbReference type="Pfam" id="PF19040"/>
    </source>
</evidence>
<reference evidence="4 5" key="1">
    <citation type="submission" date="2019-03" db="EMBL/GenBank/DDBJ databases">
        <authorList>
            <person name="Kim M.K.M."/>
        </authorList>
    </citation>
    <scope>NUCLEOTIDE SEQUENCE [LARGE SCALE GENOMIC DNA]</scope>
    <source>
        <strain evidence="4 5">18JY15-6</strain>
    </source>
</reference>
<dbReference type="Proteomes" id="UP000295453">
    <property type="component" value="Unassembled WGS sequence"/>
</dbReference>
<feature type="transmembrane region" description="Helical" evidence="1">
    <location>
        <begin position="207"/>
        <end position="223"/>
    </location>
</feature>
<evidence type="ECO:0000313" key="5">
    <source>
        <dbReference type="Proteomes" id="UP000295453"/>
    </source>
</evidence>
<evidence type="ECO:0000313" key="4">
    <source>
        <dbReference type="EMBL" id="TCJ22098.1"/>
    </source>
</evidence>
<dbReference type="OrthoDB" id="3404679at2"/>
<dbReference type="InterPro" id="IPR002656">
    <property type="entry name" value="Acyl_transf_3_dom"/>
</dbReference>
<evidence type="ECO:0000256" key="1">
    <source>
        <dbReference type="SAM" id="Phobius"/>
    </source>
</evidence>
<comment type="caution">
    <text evidence="4">The sequence shown here is derived from an EMBL/GenBank/DDBJ whole genome shotgun (WGS) entry which is preliminary data.</text>
</comment>
<dbReference type="InterPro" id="IPR043968">
    <property type="entry name" value="SGNH"/>
</dbReference>
<keyword evidence="5" id="KW-1185">Reference proteome</keyword>
<gene>
    <name evidence="4" type="ORF">EPD65_13830</name>
</gene>
<feature type="transmembrane region" description="Helical" evidence="1">
    <location>
        <begin position="291"/>
        <end position="310"/>
    </location>
</feature>